<accession>A0A0C9XHX3</accession>
<reference evidence="2" key="2">
    <citation type="submission" date="2015-01" db="EMBL/GenBank/DDBJ databases">
        <title>Evolutionary Origins and Diversification of the Mycorrhizal Mutualists.</title>
        <authorList>
            <consortium name="DOE Joint Genome Institute"/>
            <consortium name="Mycorrhizal Genomics Consortium"/>
            <person name="Kohler A."/>
            <person name="Kuo A."/>
            <person name="Nagy L.G."/>
            <person name="Floudas D."/>
            <person name="Copeland A."/>
            <person name="Barry K.W."/>
            <person name="Cichocki N."/>
            <person name="Veneault-Fourrey C."/>
            <person name="LaButti K."/>
            <person name="Lindquist E.A."/>
            <person name="Lipzen A."/>
            <person name="Lundell T."/>
            <person name="Morin E."/>
            <person name="Murat C."/>
            <person name="Riley R."/>
            <person name="Ohm R."/>
            <person name="Sun H."/>
            <person name="Tunlid A."/>
            <person name="Henrissat B."/>
            <person name="Grigoriev I.V."/>
            <person name="Hibbett D.S."/>
            <person name="Martin F."/>
        </authorList>
    </citation>
    <scope>NUCLEOTIDE SEQUENCE [LARGE SCALE GENOMIC DNA]</scope>
    <source>
        <strain evidence="2">LaAM-08-1</strain>
    </source>
</reference>
<evidence type="ECO:0000313" key="1">
    <source>
        <dbReference type="EMBL" id="KIJ95762.1"/>
    </source>
</evidence>
<name>A0A0C9XHX3_9AGAR</name>
<dbReference type="HOGENOM" id="CLU_035833_0_0_1"/>
<evidence type="ECO:0000313" key="2">
    <source>
        <dbReference type="Proteomes" id="UP000054477"/>
    </source>
</evidence>
<protein>
    <recommendedName>
        <fullName evidence="3">F-box domain-containing protein</fullName>
    </recommendedName>
</protein>
<dbReference type="EMBL" id="KN838744">
    <property type="protein sequence ID" value="KIJ95762.1"/>
    <property type="molecule type" value="Genomic_DNA"/>
</dbReference>
<dbReference type="AlphaFoldDB" id="A0A0C9XHX3"/>
<evidence type="ECO:0008006" key="3">
    <source>
        <dbReference type="Google" id="ProtNLM"/>
    </source>
</evidence>
<dbReference type="Proteomes" id="UP000054477">
    <property type="component" value="Unassembled WGS sequence"/>
</dbReference>
<proteinExistence type="predicted"/>
<gene>
    <name evidence="1" type="ORF">K443DRAFT_317107</name>
</gene>
<sequence>MLNRFRSRQVPSSPSLLQRFHTMFKRQGQPNAQSEKNTHSSDVAFQSNEWNIPLPPDLIYLIIDTYLATSTIIALCVAFPVLRPYCHPQPYRHITVYIHKAWLPSQKLFIRIELSECPPTLEQDNSIFLSTLDDLGYAGTEKARGVLSLVSDLTHDLTSIHLDVTVRWNELDKYVKVHIFSLLQRSGLHSVTLKSCDIPVNLLGVVQNLKTLDVDTSLGRPDIFALSGKRGKVYVEEVRLRVGLQHCLIGPGTPFDWSRLRAIEYYGYRGSPQGLLELCSSSLQVLELAIYGEDEYIDLGVLADLRHLTLSITYAIEQTMYDNPGTYSSIMPFGWVPDILASCNGHNTVEKIVLILSTVDRQDLRRCDWLSVDKIFEREGTWMSLKEVLVVNCKVDEHFTYRELQPDQLEYIEAIPTPCLQAREVIKWRQYVENGI</sequence>
<dbReference type="OrthoDB" id="10301942at2759"/>
<organism evidence="1 2">
    <name type="scientific">Laccaria amethystina LaAM-08-1</name>
    <dbReference type="NCBI Taxonomy" id="1095629"/>
    <lineage>
        <taxon>Eukaryota</taxon>
        <taxon>Fungi</taxon>
        <taxon>Dikarya</taxon>
        <taxon>Basidiomycota</taxon>
        <taxon>Agaricomycotina</taxon>
        <taxon>Agaricomycetes</taxon>
        <taxon>Agaricomycetidae</taxon>
        <taxon>Agaricales</taxon>
        <taxon>Agaricineae</taxon>
        <taxon>Hydnangiaceae</taxon>
        <taxon>Laccaria</taxon>
    </lineage>
</organism>
<reference evidence="1 2" key="1">
    <citation type="submission" date="2014-04" db="EMBL/GenBank/DDBJ databases">
        <authorList>
            <consortium name="DOE Joint Genome Institute"/>
            <person name="Kuo A."/>
            <person name="Kohler A."/>
            <person name="Nagy L.G."/>
            <person name="Floudas D."/>
            <person name="Copeland A."/>
            <person name="Barry K.W."/>
            <person name="Cichocki N."/>
            <person name="Veneault-Fourrey C."/>
            <person name="LaButti K."/>
            <person name="Lindquist E.A."/>
            <person name="Lipzen A."/>
            <person name="Lundell T."/>
            <person name="Morin E."/>
            <person name="Murat C."/>
            <person name="Sun H."/>
            <person name="Tunlid A."/>
            <person name="Henrissat B."/>
            <person name="Grigoriev I.V."/>
            <person name="Hibbett D.S."/>
            <person name="Martin F."/>
            <person name="Nordberg H.P."/>
            <person name="Cantor M.N."/>
            <person name="Hua S.X."/>
        </authorList>
    </citation>
    <scope>NUCLEOTIDE SEQUENCE [LARGE SCALE GENOMIC DNA]</scope>
    <source>
        <strain evidence="1 2">LaAM-08-1</strain>
    </source>
</reference>
<keyword evidence="2" id="KW-1185">Reference proteome</keyword>